<evidence type="ECO:0000256" key="9">
    <source>
        <dbReference type="ARBA" id="ARBA00022679"/>
    </source>
</evidence>
<dbReference type="InterPro" id="IPR000719">
    <property type="entry name" value="Prot_kinase_dom"/>
</dbReference>
<evidence type="ECO:0000256" key="15">
    <source>
        <dbReference type="ARBA" id="ARBA00022992"/>
    </source>
</evidence>
<dbReference type="GO" id="GO:0005952">
    <property type="term" value="C:cAMP-dependent protein kinase complex"/>
    <property type="evidence" value="ECO:0007669"/>
    <property type="project" value="TreeGrafter"/>
</dbReference>
<keyword evidence="13 20" id="KW-0067">ATP-binding</keyword>
<dbReference type="FunFam" id="3.30.200.20:FF:000042">
    <property type="entry name" value="Aurora kinase A"/>
    <property type="match status" value="1"/>
</dbReference>
<keyword evidence="15" id="KW-0142">cGMP-binding</keyword>
<organism evidence="24 25">
    <name type="scientific">Blepharisma stoltei</name>
    <dbReference type="NCBI Taxonomy" id="1481888"/>
    <lineage>
        <taxon>Eukaryota</taxon>
        <taxon>Sar</taxon>
        <taxon>Alveolata</taxon>
        <taxon>Ciliophora</taxon>
        <taxon>Postciliodesmatophora</taxon>
        <taxon>Heterotrichea</taxon>
        <taxon>Heterotrichida</taxon>
        <taxon>Blepharismidae</taxon>
        <taxon>Blepharisma</taxon>
    </lineage>
</organism>
<evidence type="ECO:0000256" key="10">
    <source>
        <dbReference type="ARBA" id="ARBA00022723"/>
    </source>
</evidence>
<dbReference type="GO" id="GO:0046872">
    <property type="term" value="F:metal ion binding"/>
    <property type="evidence" value="ECO:0007669"/>
    <property type="project" value="UniProtKB-KW"/>
</dbReference>
<feature type="domain" description="Cyclic nucleotide-binding" evidence="22">
    <location>
        <begin position="216"/>
        <end position="315"/>
    </location>
</feature>
<dbReference type="PROSITE" id="PS00108">
    <property type="entry name" value="PROTEIN_KINASE_ST"/>
    <property type="match status" value="1"/>
</dbReference>
<evidence type="ECO:0000313" key="25">
    <source>
        <dbReference type="Proteomes" id="UP001162131"/>
    </source>
</evidence>
<dbReference type="SMART" id="SM00100">
    <property type="entry name" value="cNMP"/>
    <property type="match status" value="3"/>
</dbReference>
<dbReference type="FunFam" id="2.60.120.10:FF:000068">
    <property type="entry name" value="cGMP-dependent protein kinase"/>
    <property type="match status" value="1"/>
</dbReference>
<dbReference type="SMART" id="SM00220">
    <property type="entry name" value="S_TKc"/>
    <property type="match status" value="1"/>
</dbReference>
<dbReference type="InterPro" id="IPR017441">
    <property type="entry name" value="Protein_kinase_ATP_BS"/>
</dbReference>
<dbReference type="InterPro" id="IPR018490">
    <property type="entry name" value="cNMP-bd_dom_sf"/>
</dbReference>
<evidence type="ECO:0000259" key="23">
    <source>
        <dbReference type="PROSITE" id="PS51285"/>
    </source>
</evidence>
<keyword evidence="16" id="KW-0472">Membrane</keyword>
<reference evidence="24" key="1">
    <citation type="submission" date="2021-09" db="EMBL/GenBank/DDBJ databases">
        <authorList>
            <consortium name="AG Swart"/>
            <person name="Singh M."/>
            <person name="Singh A."/>
            <person name="Seah K."/>
            <person name="Emmerich C."/>
        </authorList>
    </citation>
    <scope>NUCLEOTIDE SEQUENCE</scope>
    <source>
        <strain evidence="24">ATCC30299</strain>
    </source>
</reference>
<evidence type="ECO:0000256" key="4">
    <source>
        <dbReference type="ARBA" id="ARBA00011245"/>
    </source>
</evidence>
<dbReference type="PRINTS" id="PR00103">
    <property type="entry name" value="CAMPKINASE"/>
</dbReference>
<evidence type="ECO:0000256" key="14">
    <source>
        <dbReference type="ARBA" id="ARBA00022842"/>
    </source>
</evidence>
<comment type="caution">
    <text evidence="24">The sequence shown here is derived from an EMBL/GenBank/DDBJ whole genome shotgun (WGS) entry which is preliminary data.</text>
</comment>
<comment type="subcellular location">
    <subcellularLocation>
        <location evidence="2">Endomembrane system</location>
    </subcellularLocation>
</comment>
<evidence type="ECO:0000256" key="6">
    <source>
        <dbReference type="ARBA" id="ARBA00022490"/>
    </source>
</evidence>
<comment type="catalytic activity">
    <reaction evidence="19">
        <text>L-seryl-[protein] + ATP = O-phospho-L-seryl-[protein] + ADP + H(+)</text>
        <dbReference type="Rhea" id="RHEA:17989"/>
        <dbReference type="Rhea" id="RHEA-COMP:9863"/>
        <dbReference type="Rhea" id="RHEA-COMP:11604"/>
        <dbReference type="ChEBI" id="CHEBI:15378"/>
        <dbReference type="ChEBI" id="CHEBI:29999"/>
        <dbReference type="ChEBI" id="CHEBI:30616"/>
        <dbReference type="ChEBI" id="CHEBI:83421"/>
        <dbReference type="ChEBI" id="CHEBI:456216"/>
        <dbReference type="EC" id="2.7.11.12"/>
    </reaction>
</comment>
<dbReference type="PANTHER" id="PTHR24353">
    <property type="entry name" value="CYCLIC NUCLEOTIDE-DEPENDENT PROTEIN KINASE"/>
    <property type="match status" value="1"/>
</dbReference>
<dbReference type="PROSITE" id="PS00888">
    <property type="entry name" value="CNMP_BINDING_1"/>
    <property type="match status" value="1"/>
</dbReference>
<evidence type="ECO:0000256" key="12">
    <source>
        <dbReference type="ARBA" id="ARBA00022777"/>
    </source>
</evidence>
<dbReference type="PROSITE" id="PS50011">
    <property type="entry name" value="PROTEIN_KINASE_DOM"/>
    <property type="match status" value="1"/>
</dbReference>
<dbReference type="CDD" id="cd00038">
    <property type="entry name" value="CAP_ED"/>
    <property type="match status" value="3"/>
</dbReference>
<dbReference type="InterPro" id="IPR014710">
    <property type="entry name" value="RmlC-like_jellyroll"/>
</dbReference>
<dbReference type="SUPFAM" id="SSF56112">
    <property type="entry name" value="Protein kinase-like (PK-like)"/>
    <property type="match status" value="1"/>
</dbReference>
<evidence type="ECO:0000256" key="3">
    <source>
        <dbReference type="ARBA" id="ARBA00006352"/>
    </source>
</evidence>
<evidence type="ECO:0000256" key="17">
    <source>
        <dbReference type="ARBA" id="ARBA00024113"/>
    </source>
</evidence>
<sequence>MGMCMHVPKQKSGSIIQTTPQIQPSRKIISAQDEEKELTENLRKQTKSRIHIKKKAGVTTSKFEIEDIVDAPNAIITDRPKSPWDVEIIQNSLDHHFIFSSLTPEQRDMVVEQTKHYSVSKNGIVFEQGQPGTNFFVLATGILEVIIDNNQVNTLKSGDSFGELALLHDAARSATIKALENSTLWGITRKTFRTALEAMNSTANQENMQFINSVPLFQILTPGQKEALVSSLNTQKFEVRQRIVNEGDPGDLFYLIIEGSVSVTKEGRELRISGRGDYFGEQSLLYNCLRTASITAITPVKCVAINREKLKNALGEQLQSILYINSQRIALEKSEVFSKLNKDQIEEIIKQTHILSHPLNDIAIPSNTEKGRFLWIILQGELSDGQSNFHPFDCIGDQELLNPNEGFFENDVIAQEDVILGKLSKMEIETILGTSIQKAATQNEAMQVLKGVSILKNLSVEKLRSLIDVLKVVDYFDGEIIVRQNDPGDSFFIVKDGIVEIYKDDHIVRTIAKYDYFGERSALFNEVRSATVKAKGNVACWVLHQTEFLNLIDSKVRTLLTKRIQLQDSKIKFTDLRVIRTIGKGMFGIVFLVMHKNNRNVFALKTVERKKIDRFSIHANLVLERKILLQLDHIMIVKLVRTFKDEKRLYFLTEFVRGMDLFDVLRKQFLLNELDARFYTACLITILIYLHERDIIYRDLKPENVIIDEDGYPKLIDFGTAKFISGRTYSLVGTPHYMAPEVIICKGYTVAADYWSLGIMLYEFQCGRLPFGEEDNDPTAVYEKILEHDLMFPDWFDKKSSSKNFIKQLLSINPAMRNSGTSEKLKNNPWLSSINWDRLSNKQIKAPFIPTLFDLGLDDFYNPDETADEVISREEALDASLSLRVKHKPPPSTNWDEDF</sequence>
<dbReference type="SUPFAM" id="SSF51206">
    <property type="entry name" value="cAMP-binding domain-like"/>
    <property type="match status" value="4"/>
</dbReference>
<evidence type="ECO:0000256" key="19">
    <source>
        <dbReference type="ARBA" id="ARBA00047462"/>
    </source>
</evidence>
<keyword evidence="14" id="KW-0460">Magnesium</keyword>
<comment type="cofactor">
    <cofactor evidence="1">
        <name>Mg(2+)</name>
        <dbReference type="ChEBI" id="CHEBI:18420"/>
    </cofactor>
</comment>
<dbReference type="InterPro" id="IPR008271">
    <property type="entry name" value="Ser/Thr_kinase_AS"/>
</dbReference>
<gene>
    <name evidence="24" type="ORF">BSTOLATCC_MIC54111</name>
</gene>
<feature type="domain" description="Cyclic nucleotide-binding" evidence="22">
    <location>
        <begin position="454"/>
        <end position="552"/>
    </location>
</feature>
<dbReference type="Pfam" id="PF00069">
    <property type="entry name" value="Pkinase"/>
    <property type="match status" value="1"/>
</dbReference>
<accession>A0AAU9K0G7</accession>
<dbReference type="Pfam" id="PF00027">
    <property type="entry name" value="cNMP_binding"/>
    <property type="match status" value="3"/>
</dbReference>
<dbReference type="EMBL" id="CAJZBQ010000053">
    <property type="protein sequence ID" value="CAG9332057.1"/>
    <property type="molecule type" value="Genomic_DNA"/>
</dbReference>
<evidence type="ECO:0000256" key="1">
    <source>
        <dbReference type="ARBA" id="ARBA00001946"/>
    </source>
</evidence>
<evidence type="ECO:0000259" key="21">
    <source>
        <dbReference type="PROSITE" id="PS50011"/>
    </source>
</evidence>
<protein>
    <recommendedName>
        <fullName evidence="17">cGMP-dependent protein kinase</fullName>
        <ecNumber evidence="5">2.7.11.12</ecNumber>
    </recommendedName>
</protein>
<comment type="catalytic activity">
    <reaction evidence="18">
        <text>L-threonyl-[protein] + ATP = O-phospho-L-threonyl-[protein] + ADP + H(+)</text>
        <dbReference type="Rhea" id="RHEA:46608"/>
        <dbReference type="Rhea" id="RHEA-COMP:11060"/>
        <dbReference type="Rhea" id="RHEA-COMP:11605"/>
        <dbReference type="ChEBI" id="CHEBI:15378"/>
        <dbReference type="ChEBI" id="CHEBI:30013"/>
        <dbReference type="ChEBI" id="CHEBI:30616"/>
        <dbReference type="ChEBI" id="CHEBI:61977"/>
        <dbReference type="ChEBI" id="CHEBI:456216"/>
        <dbReference type="EC" id="2.7.11.12"/>
    </reaction>
</comment>
<evidence type="ECO:0000256" key="18">
    <source>
        <dbReference type="ARBA" id="ARBA00047298"/>
    </source>
</evidence>
<keyword evidence="9" id="KW-0808">Transferase</keyword>
<keyword evidence="25" id="KW-1185">Reference proteome</keyword>
<keyword evidence="8" id="KW-0140">cGMP</keyword>
<dbReference type="GO" id="GO:0005524">
    <property type="term" value="F:ATP binding"/>
    <property type="evidence" value="ECO:0007669"/>
    <property type="project" value="UniProtKB-UniRule"/>
</dbReference>
<evidence type="ECO:0000256" key="7">
    <source>
        <dbReference type="ARBA" id="ARBA00022527"/>
    </source>
</evidence>
<dbReference type="FunFam" id="1.10.510.10:FF:000571">
    <property type="entry name" value="Maternal embryonic leucine zipper kinase"/>
    <property type="match status" value="1"/>
</dbReference>
<evidence type="ECO:0000256" key="16">
    <source>
        <dbReference type="ARBA" id="ARBA00023136"/>
    </source>
</evidence>
<evidence type="ECO:0000256" key="2">
    <source>
        <dbReference type="ARBA" id="ARBA00004308"/>
    </source>
</evidence>
<evidence type="ECO:0000313" key="24">
    <source>
        <dbReference type="EMBL" id="CAG9332057.1"/>
    </source>
</evidence>
<keyword evidence="6" id="KW-0963">Cytoplasm</keyword>
<evidence type="ECO:0000256" key="11">
    <source>
        <dbReference type="ARBA" id="ARBA00022741"/>
    </source>
</evidence>
<dbReference type="InterPro" id="IPR011009">
    <property type="entry name" value="Kinase-like_dom_sf"/>
</dbReference>
<dbReference type="PANTHER" id="PTHR24353:SF37">
    <property type="entry name" value="CAMP-DEPENDENT PROTEIN KINASE CATALYTIC SUBUNIT PRKX"/>
    <property type="match status" value="1"/>
</dbReference>
<dbReference type="InterPro" id="IPR000595">
    <property type="entry name" value="cNMP-bd_dom"/>
</dbReference>
<evidence type="ECO:0000259" key="22">
    <source>
        <dbReference type="PROSITE" id="PS50042"/>
    </source>
</evidence>
<comment type="subunit">
    <text evidence="4">Monomer.</text>
</comment>
<dbReference type="Gene3D" id="2.60.120.10">
    <property type="entry name" value="Jelly Rolls"/>
    <property type="match status" value="4"/>
</dbReference>
<dbReference type="AlphaFoldDB" id="A0AAU9K0G7"/>
<dbReference type="Gene3D" id="1.10.510.10">
    <property type="entry name" value="Transferase(Phosphotransferase) domain 1"/>
    <property type="match status" value="1"/>
</dbReference>
<dbReference type="GO" id="GO:0004691">
    <property type="term" value="F:cAMP-dependent protein kinase activity"/>
    <property type="evidence" value="ECO:0007669"/>
    <property type="project" value="TreeGrafter"/>
</dbReference>
<dbReference type="GO" id="GO:0004692">
    <property type="term" value="F:cGMP-dependent protein kinase activity"/>
    <property type="evidence" value="ECO:0007669"/>
    <property type="project" value="UniProtKB-EC"/>
</dbReference>
<evidence type="ECO:0000256" key="5">
    <source>
        <dbReference type="ARBA" id="ARBA00012428"/>
    </source>
</evidence>
<evidence type="ECO:0000256" key="8">
    <source>
        <dbReference type="ARBA" id="ARBA00022535"/>
    </source>
</evidence>
<feature type="domain" description="Protein kinase" evidence="21">
    <location>
        <begin position="576"/>
        <end position="831"/>
    </location>
</feature>
<dbReference type="GO" id="GO:0012505">
    <property type="term" value="C:endomembrane system"/>
    <property type="evidence" value="ECO:0007669"/>
    <property type="project" value="UniProtKB-SubCell"/>
</dbReference>
<feature type="domain" description="Cyclic nucleotide-binding" evidence="22">
    <location>
        <begin position="98"/>
        <end position="213"/>
    </location>
</feature>
<dbReference type="Gene3D" id="3.30.200.20">
    <property type="entry name" value="Phosphorylase Kinase, domain 1"/>
    <property type="match status" value="1"/>
</dbReference>
<feature type="domain" description="AGC-kinase C-terminal" evidence="23">
    <location>
        <begin position="832"/>
        <end position="899"/>
    </location>
</feature>
<keyword evidence="11 20" id="KW-0547">Nucleotide-binding</keyword>
<evidence type="ECO:0000256" key="20">
    <source>
        <dbReference type="PROSITE-ProRule" id="PRU10141"/>
    </source>
</evidence>
<dbReference type="PROSITE" id="PS00107">
    <property type="entry name" value="PROTEIN_KINASE_ATP"/>
    <property type="match status" value="1"/>
</dbReference>
<feature type="binding site" evidence="20">
    <location>
        <position position="605"/>
    </location>
    <ligand>
        <name>ATP</name>
        <dbReference type="ChEBI" id="CHEBI:30616"/>
    </ligand>
</feature>
<proteinExistence type="inferred from homology"/>
<dbReference type="EC" id="2.7.11.12" evidence="5"/>
<dbReference type="InterPro" id="IPR000961">
    <property type="entry name" value="AGC-kinase_C"/>
</dbReference>
<evidence type="ECO:0000256" key="13">
    <source>
        <dbReference type="ARBA" id="ARBA00022840"/>
    </source>
</evidence>
<keyword evidence="12" id="KW-0418">Kinase</keyword>
<comment type="similarity">
    <text evidence="3">Belongs to the protein kinase superfamily. AGC Ser/Thr protein kinase family. cGMP subfamily.</text>
</comment>
<name>A0AAU9K0G7_9CILI</name>
<keyword evidence="10" id="KW-0479">Metal-binding</keyword>
<dbReference type="PROSITE" id="PS51285">
    <property type="entry name" value="AGC_KINASE_CTER"/>
    <property type="match status" value="1"/>
</dbReference>
<dbReference type="PROSITE" id="PS00889">
    <property type="entry name" value="CNMP_BINDING_2"/>
    <property type="match status" value="2"/>
</dbReference>
<dbReference type="GO" id="GO:0030553">
    <property type="term" value="F:cGMP binding"/>
    <property type="evidence" value="ECO:0007669"/>
    <property type="project" value="UniProtKB-KW"/>
</dbReference>
<keyword evidence="7" id="KW-0723">Serine/threonine-protein kinase</keyword>
<dbReference type="Proteomes" id="UP001162131">
    <property type="component" value="Unassembled WGS sequence"/>
</dbReference>
<dbReference type="InterPro" id="IPR018488">
    <property type="entry name" value="cNMP-bd_CS"/>
</dbReference>
<dbReference type="PROSITE" id="PS50042">
    <property type="entry name" value="CNMP_BINDING_3"/>
    <property type="match status" value="3"/>
</dbReference>